<dbReference type="InterPro" id="IPR036390">
    <property type="entry name" value="WH_DNA-bd_sf"/>
</dbReference>
<keyword evidence="3" id="KW-0804">Transcription</keyword>
<dbReference type="PANTHER" id="PTHR42756">
    <property type="entry name" value="TRANSCRIPTIONAL REGULATOR, MARR"/>
    <property type="match status" value="1"/>
</dbReference>
<evidence type="ECO:0000256" key="1">
    <source>
        <dbReference type="ARBA" id="ARBA00023015"/>
    </source>
</evidence>
<dbReference type="InterPro" id="IPR036388">
    <property type="entry name" value="WH-like_DNA-bd_sf"/>
</dbReference>
<evidence type="ECO:0000256" key="2">
    <source>
        <dbReference type="ARBA" id="ARBA00023125"/>
    </source>
</evidence>
<dbReference type="Pfam" id="PF12802">
    <property type="entry name" value="MarR_2"/>
    <property type="match status" value="1"/>
</dbReference>
<dbReference type="RefSeq" id="WP_157399152.1">
    <property type="nucleotide sequence ID" value="NZ_WSEL01000009.1"/>
</dbReference>
<evidence type="ECO:0000259" key="4">
    <source>
        <dbReference type="PROSITE" id="PS50995"/>
    </source>
</evidence>
<dbReference type="SUPFAM" id="SSF46785">
    <property type="entry name" value="Winged helix' DNA-binding domain"/>
    <property type="match status" value="1"/>
</dbReference>
<keyword evidence="2" id="KW-0238">DNA-binding</keyword>
<protein>
    <submittedName>
        <fullName evidence="5">MarR family transcriptional regulator</fullName>
    </submittedName>
</protein>
<dbReference type="PANTHER" id="PTHR42756:SF1">
    <property type="entry name" value="TRANSCRIPTIONAL REPRESSOR OF EMRAB OPERON"/>
    <property type="match status" value="1"/>
</dbReference>
<dbReference type="InterPro" id="IPR000835">
    <property type="entry name" value="HTH_MarR-typ"/>
</dbReference>
<proteinExistence type="predicted"/>
<name>A0A6N8IVS8_9BURK</name>
<organism evidence="5 6">
    <name type="scientific">Ramlibacter pinisoli</name>
    <dbReference type="NCBI Taxonomy" id="2682844"/>
    <lineage>
        <taxon>Bacteria</taxon>
        <taxon>Pseudomonadati</taxon>
        <taxon>Pseudomonadota</taxon>
        <taxon>Betaproteobacteria</taxon>
        <taxon>Burkholderiales</taxon>
        <taxon>Comamonadaceae</taxon>
        <taxon>Ramlibacter</taxon>
    </lineage>
</organism>
<keyword evidence="6" id="KW-1185">Reference proteome</keyword>
<dbReference type="GO" id="GO:0003700">
    <property type="term" value="F:DNA-binding transcription factor activity"/>
    <property type="evidence" value="ECO:0007669"/>
    <property type="project" value="InterPro"/>
</dbReference>
<dbReference type="Proteomes" id="UP000469385">
    <property type="component" value="Unassembled WGS sequence"/>
</dbReference>
<accession>A0A6N8IVS8</accession>
<keyword evidence="1" id="KW-0805">Transcription regulation</keyword>
<dbReference type="SMART" id="SM00347">
    <property type="entry name" value="HTH_MARR"/>
    <property type="match status" value="1"/>
</dbReference>
<feature type="domain" description="HTH marR-type" evidence="4">
    <location>
        <begin position="18"/>
        <end position="152"/>
    </location>
</feature>
<dbReference type="GO" id="GO:0003677">
    <property type="term" value="F:DNA binding"/>
    <property type="evidence" value="ECO:0007669"/>
    <property type="project" value="UniProtKB-KW"/>
</dbReference>
<evidence type="ECO:0000256" key="3">
    <source>
        <dbReference type="ARBA" id="ARBA00023163"/>
    </source>
</evidence>
<dbReference type="EMBL" id="WSEL01000009">
    <property type="protein sequence ID" value="MVQ31061.1"/>
    <property type="molecule type" value="Genomic_DNA"/>
</dbReference>
<dbReference type="AlphaFoldDB" id="A0A6N8IVS8"/>
<dbReference type="Gene3D" id="1.10.10.10">
    <property type="entry name" value="Winged helix-like DNA-binding domain superfamily/Winged helix DNA-binding domain"/>
    <property type="match status" value="1"/>
</dbReference>
<gene>
    <name evidence="5" type="ORF">GON04_16495</name>
</gene>
<reference evidence="5 6" key="1">
    <citation type="submission" date="2019-12" db="EMBL/GenBank/DDBJ databases">
        <authorList>
            <person name="Huq M.A."/>
        </authorList>
    </citation>
    <scope>NUCLEOTIDE SEQUENCE [LARGE SCALE GENOMIC DNA]</scope>
    <source>
        <strain evidence="5 6">MAH-25</strain>
    </source>
</reference>
<comment type="caution">
    <text evidence="5">The sequence shown here is derived from an EMBL/GenBank/DDBJ whole genome shotgun (WGS) entry which is preliminary data.</text>
</comment>
<dbReference type="PRINTS" id="PR00598">
    <property type="entry name" value="HTHMARR"/>
</dbReference>
<evidence type="ECO:0000313" key="6">
    <source>
        <dbReference type="Proteomes" id="UP000469385"/>
    </source>
</evidence>
<dbReference type="PROSITE" id="PS50995">
    <property type="entry name" value="HTH_MARR_2"/>
    <property type="match status" value="1"/>
</dbReference>
<evidence type="ECO:0000313" key="5">
    <source>
        <dbReference type="EMBL" id="MVQ31061.1"/>
    </source>
</evidence>
<sequence>MSKSVDVVNQVRRAPGAREDVLEAIHGVMHLYRSRQYRVLRDSPQAVTHMESKVLGFVARHPGATQSELVAQSGRDKGQLARLVGGLKERGLLDARPDEADRRVLRLQLTAQGQAADQALRRQARRLSGVAVQGFSDAERAQLADLLERVRRNLEAADDA</sequence>